<proteinExistence type="predicted"/>
<gene>
    <name evidence="1" type="ORF">BPAG_LOCUS3322</name>
</gene>
<name>A0A0N4T571_BRUPA</name>
<dbReference type="EMBL" id="UZAD01000881">
    <property type="protein sequence ID" value="VDN84508.1"/>
    <property type="molecule type" value="Genomic_DNA"/>
</dbReference>
<evidence type="ECO:0000313" key="2">
    <source>
        <dbReference type="Proteomes" id="UP000278627"/>
    </source>
</evidence>
<reference evidence="1 2" key="2">
    <citation type="submission" date="2018-11" db="EMBL/GenBank/DDBJ databases">
        <authorList>
            <consortium name="Pathogen Informatics"/>
        </authorList>
    </citation>
    <scope>NUCLEOTIDE SEQUENCE [LARGE SCALE GENOMIC DNA]</scope>
</reference>
<reference evidence="3" key="1">
    <citation type="submission" date="2017-02" db="UniProtKB">
        <authorList>
            <consortium name="WormBaseParasite"/>
        </authorList>
    </citation>
    <scope>IDENTIFICATION</scope>
</reference>
<evidence type="ECO:0000313" key="3">
    <source>
        <dbReference type="WBParaSite" id="BPAG_0000335201-mRNA-1"/>
    </source>
</evidence>
<keyword evidence="2" id="KW-1185">Reference proteome</keyword>
<organism evidence="3">
    <name type="scientific">Brugia pahangi</name>
    <name type="common">Filarial nematode worm</name>
    <dbReference type="NCBI Taxonomy" id="6280"/>
    <lineage>
        <taxon>Eukaryota</taxon>
        <taxon>Metazoa</taxon>
        <taxon>Ecdysozoa</taxon>
        <taxon>Nematoda</taxon>
        <taxon>Chromadorea</taxon>
        <taxon>Rhabditida</taxon>
        <taxon>Spirurina</taxon>
        <taxon>Spiruromorpha</taxon>
        <taxon>Filarioidea</taxon>
        <taxon>Onchocercidae</taxon>
        <taxon>Brugia</taxon>
    </lineage>
</organism>
<dbReference type="AlphaFoldDB" id="A0A0N4T571"/>
<dbReference type="Proteomes" id="UP000278627">
    <property type="component" value="Unassembled WGS sequence"/>
</dbReference>
<accession>A0A0N4T571</accession>
<evidence type="ECO:0000313" key="1">
    <source>
        <dbReference type="EMBL" id="VDN84508.1"/>
    </source>
</evidence>
<dbReference type="WBParaSite" id="BPAG_0000335201-mRNA-1">
    <property type="protein sequence ID" value="BPAG_0000335201-mRNA-1"/>
    <property type="gene ID" value="BPAG_0000335201"/>
</dbReference>
<sequence>MTKKTFNAAVTKIPNNDSEVFEKVDSVAKLAVSPLQVIVNSGNHQQQHSATEATINFMAGYVH</sequence>
<protein>
    <submittedName>
        <fullName evidence="3">Orphan protein</fullName>
    </submittedName>
</protein>